<dbReference type="EMBL" id="JAIWYP010000002">
    <property type="protein sequence ID" value="KAH3875580.1"/>
    <property type="molecule type" value="Genomic_DNA"/>
</dbReference>
<evidence type="ECO:0000313" key="2">
    <source>
        <dbReference type="Proteomes" id="UP000828390"/>
    </source>
</evidence>
<sequence length="59" mass="6697">MLMYWLGSRLFSIDRSHYCLREGESREEIEDNPGLAGCGLGSQQKEGCNSAIMTDIWQN</sequence>
<organism evidence="1 2">
    <name type="scientific">Dreissena polymorpha</name>
    <name type="common">Zebra mussel</name>
    <name type="synonym">Mytilus polymorpha</name>
    <dbReference type="NCBI Taxonomy" id="45954"/>
    <lineage>
        <taxon>Eukaryota</taxon>
        <taxon>Metazoa</taxon>
        <taxon>Spiralia</taxon>
        <taxon>Lophotrochozoa</taxon>
        <taxon>Mollusca</taxon>
        <taxon>Bivalvia</taxon>
        <taxon>Autobranchia</taxon>
        <taxon>Heteroconchia</taxon>
        <taxon>Euheterodonta</taxon>
        <taxon>Imparidentia</taxon>
        <taxon>Neoheterodontei</taxon>
        <taxon>Myida</taxon>
        <taxon>Dreissenoidea</taxon>
        <taxon>Dreissenidae</taxon>
        <taxon>Dreissena</taxon>
    </lineage>
</organism>
<dbReference type="Proteomes" id="UP000828390">
    <property type="component" value="Unassembled WGS sequence"/>
</dbReference>
<reference evidence="1" key="2">
    <citation type="submission" date="2020-11" db="EMBL/GenBank/DDBJ databases">
        <authorList>
            <person name="McCartney M.A."/>
            <person name="Auch B."/>
            <person name="Kono T."/>
            <person name="Mallez S."/>
            <person name="Becker A."/>
            <person name="Gohl D.M."/>
            <person name="Silverstein K.A.T."/>
            <person name="Koren S."/>
            <person name="Bechman K.B."/>
            <person name="Herman A."/>
            <person name="Abrahante J.E."/>
            <person name="Garbe J."/>
        </authorList>
    </citation>
    <scope>NUCLEOTIDE SEQUENCE</scope>
    <source>
        <strain evidence="1">Duluth1</strain>
        <tissue evidence="1">Whole animal</tissue>
    </source>
</reference>
<dbReference type="AlphaFoldDB" id="A0A9D4RR30"/>
<gene>
    <name evidence="1" type="ORF">DPMN_038849</name>
</gene>
<name>A0A9D4RR30_DREPO</name>
<keyword evidence="2" id="KW-1185">Reference proteome</keyword>
<proteinExistence type="predicted"/>
<reference evidence="1" key="1">
    <citation type="journal article" date="2019" name="bioRxiv">
        <title>The Genome of the Zebra Mussel, Dreissena polymorpha: A Resource for Invasive Species Research.</title>
        <authorList>
            <person name="McCartney M.A."/>
            <person name="Auch B."/>
            <person name="Kono T."/>
            <person name="Mallez S."/>
            <person name="Zhang Y."/>
            <person name="Obille A."/>
            <person name="Becker A."/>
            <person name="Abrahante J.E."/>
            <person name="Garbe J."/>
            <person name="Badalamenti J.P."/>
            <person name="Herman A."/>
            <person name="Mangelson H."/>
            <person name="Liachko I."/>
            <person name="Sullivan S."/>
            <person name="Sone E.D."/>
            <person name="Koren S."/>
            <person name="Silverstein K.A.T."/>
            <person name="Beckman K.B."/>
            <person name="Gohl D.M."/>
        </authorList>
    </citation>
    <scope>NUCLEOTIDE SEQUENCE</scope>
    <source>
        <strain evidence="1">Duluth1</strain>
        <tissue evidence="1">Whole animal</tissue>
    </source>
</reference>
<comment type="caution">
    <text evidence="1">The sequence shown here is derived from an EMBL/GenBank/DDBJ whole genome shotgun (WGS) entry which is preliminary data.</text>
</comment>
<accession>A0A9D4RR30</accession>
<protein>
    <submittedName>
        <fullName evidence="1">Uncharacterized protein</fullName>
    </submittedName>
</protein>
<evidence type="ECO:0000313" key="1">
    <source>
        <dbReference type="EMBL" id="KAH3875580.1"/>
    </source>
</evidence>